<dbReference type="Gene3D" id="2.60.40.650">
    <property type="match status" value="1"/>
</dbReference>
<dbReference type="AlphaFoldDB" id="A0A1G2FWB6"/>
<accession>A0A1G2FWB6</accession>
<dbReference type="GO" id="GO:0016491">
    <property type="term" value="F:oxidoreductase activity"/>
    <property type="evidence" value="ECO:0007669"/>
    <property type="project" value="InterPro"/>
</dbReference>
<evidence type="ECO:0000259" key="1">
    <source>
        <dbReference type="Pfam" id="PF03404"/>
    </source>
</evidence>
<comment type="caution">
    <text evidence="2">The sequence shown here is derived from an EMBL/GenBank/DDBJ whole genome shotgun (WGS) entry which is preliminary data.</text>
</comment>
<evidence type="ECO:0000313" key="3">
    <source>
        <dbReference type="Proteomes" id="UP000176700"/>
    </source>
</evidence>
<gene>
    <name evidence="2" type="ORF">A2W41_01745</name>
</gene>
<dbReference type="Pfam" id="PF03404">
    <property type="entry name" value="Mo-co_dimer"/>
    <property type="match status" value="1"/>
</dbReference>
<organism evidence="2 3">
    <name type="scientific">Candidatus Ryanbacteria bacterium RIFCSPHIGHO2_01_45_13</name>
    <dbReference type="NCBI Taxonomy" id="1802112"/>
    <lineage>
        <taxon>Bacteria</taxon>
        <taxon>Candidatus Ryaniibacteriota</taxon>
    </lineage>
</organism>
<dbReference type="InterPro" id="IPR005066">
    <property type="entry name" value="MoCF_OxRdtse_dimer"/>
</dbReference>
<dbReference type="GO" id="GO:0030151">
    <property type="term" value="F:molybdenum ion binding"/>
    <property type="evidence" value="ECO:0007669"/>
    <property type="project" value="InterPro"/>
</dbReference>
<dbReference type="SUPFAM" id="SSF81296">
    <property type="entry name" value="E set domains"/>
    <property type="match status" value="1"/>
</dbReference>
<sequence>MKKEIYIVITLVVALSAAMVSVVYAVPLSFKTATAVDSSYGGRLSDYLISFQVGSGTELQTQIVLTFPAGFDVSRASAVAYSAATSSVTAPSSTGTAVFASSTVSGQGVIAWLGSTSKAPASETVQITISDIQNPYAGNTSAVVDIQTRTRAGGAIDSGSTTAFTIFASPPANVEVSVDKTSPTSLFTTPSAATTISAGAEYVINGVSNDSGGSSVQKVEVSVDGGTTWALAVREGDYSSAGSYAWKYVWANPTAGGHTIKVRATDTKSNRETPSAGVAVTVVAPVVESTPSSSETPTTSVGETTIQSLQLQVVALQQQVVALLQQLIQLLQARM</sequence>
<protein>
    <recommendedName>
        <fullName evidence="1">Moybdenum cofactor oxidoreductase dimerisation domain-containing protein</fullName>
    </recommendedName>
</protein>
<evidence type="ECO:0000313" key="2">
    <source>
        <dbReference type="EMBL" id="OGZ41920.1"/>
    </source>
</evidence>
<dbReference type="Proteomes" id="UP000176700">
    <property type="component" value="Unassembled WGS sequence"/>
</dbReference>
<proteinExistence type="predicted"/>
<name>A0A1G2FWB6_9BACT</name>
<reference evidence="2 3" key="1">
    <citation type="journal article" date="2016" name="Nat. Commun.">
        <title>Thousands of microbial genomes shed light on interconnected biogeochemical processes in an aquifer system.</title>
        <authorList>
            <person name="Anantharaman K."/>
            <person name="Brown C.T."/>
            <person name="Hug L.A."/>
            <person name="Sharon I."/>
            <person name="Castelle C.J."/>
            <person name="Probst A.J."/>
            <person name="Thomas B.C."/>
            <person name="Singh A."/>
            <person name="Wilkins M.J."/>
            <person name="Karaoz U."/>
            <person name="Brodie E.L."/>
            <person name="Williams K.H."/>
            <person name="Hubbard S.S."/>
            <person name="Banfield J.F."/>
        </authorList>
    </citation>
    <scope>NUCLEOTIDE SEQUENCE [LARGE SCALE GENOMIC DNA]</scope>
</reference>
<feature type="domain" description="Moybdenum cofactor oxidoreductase dimerisation" evidence="1">
    <location>
        <begin position="184"/>
        <end position="247"/>
    </location>
</feature>
<dbReference type="InterPro" id="IPR014756">
    <property type="entry name" value="Ig_E-set"/>
</dbReference>
<dbReference type="EMBL" id="MHNI01000023">
    <property type="protein sequence ID" value="OGZ41920.1"/>
    <property type="molecule type" value="Genomic_DNA"/>
</dbReference>